<reference evidence="4 5" key="1">
    <citation type="submission" date="2018-05" db="EMBL/GenBank/DDBJ databases">
        <title>Complete genome sequence of sponge-derived Streptomyces sp. HNM0039.</title>
        <authorList>
            <person name="Huang X."/>
            <person name="Zhou S."/>
        </authorList>
    </citation>
    <scope>NUCLEOTIDE SEQUENCE [LARGE SCALE GENOMIC DNA]</scope>
    <source>
        <strain evidence="4 5">HNM0039</strain>
    </source>
</reference>
<organism evidence="4 5">
    <name type="scientific">Streptomyces tirandamycinicus</name>
    <dbReference type="NCBI Taxonomy" id="2174846"/>
    <lineage>
        <taxon>Bacteria</taxon>
        <taxon>Bacillati</taxon>
        <taxon>Actinomycetota</taxon>
        <taxon>Actinomycetes</taxon>
        <taxon>Kitasatosporales</taxon>
        <taxon>Streptomycetaceae</taxon>
        <taxon>Streptomyces</taxon>
    </lineage>
</organism>
<keyword evidence="3" id="KW-0732">Signal</keyword>
<feature type="chain" id="PRO_5015783243" evidence="3">
    <location>
        <begin position="22"/>
        <end position="465"/>
    </location>
</feature>
<feature type="signal peptide" evidence="3">
    <location>
        <begin position="1"/>
        <end position="21"/>
    </location>
</feature>
<name>A0A2S1SU79_9ACTN</name>
<proteinExistence type="predicted"/>
<protein>
    <submittedName>
        <fullName evidence="4">Uncharacterized protein</fullName>
    </submittedName>
</protein>
<feature type="compositionally biased region" description="Low complexity" evidence="1">
    <location>
        <begin position="428"/>
        <end position="439"/>
    </location>
</feature>
<sequence length="465" mass="47090">MAPAVVAAVCAAALNTAPAQAADEPDPYVFGAGARPIEGAESSADAEALEAGTTYRSSIGPGGKLNFRVDLDAVRNAYVSVVAVPRTGAGLAYSEGIEVTLQDGQGTRCSSANEKVGPGRFARPLAAAAHRTIGSGRSTCQEAGAYNVLVERTAAADSAAADASPSGAWELEIRHVTEPGLSRPGPTAAPTEWPSASPGLPGGGTKEVVGGTGFNDAAEISEGEWSSRMEPGRTYFYRVEVDWGQRIFGTASLGSTSTENFTFVGEALTMRLYNPVRALVEDGGTGSYDGRQKQAALDPLPEVAYENRFAISDKVQGMRLGGDHYLAVSLNPQLAEKFGKEKFGVTLRVNVEGDAKAAPPYAGPVGDLGVSEGEKAERSGMMRLVGVAGVGTGALLVVGLGAWTLLARRAAAGAPQGVPSGGIGPGHGAPRLPGGTPAHAPGPPAGPGAPQSFGPAGSPYGDGPG</sequence>
<evidence type="ECO:0000256" key="2">
    <source>
        <dbReference type="SAM" id="Phobius"/>
    </source>
</evidence>
<gene>
    <name evidence="4" type="ORF">DDW44_15135</name>
</gene>
<evidence type="ECO:0000256" key="3">
    <source>
        <dbReference type="SAM" id="SignalP"/>
    </source>
</evidence>
<evidence type="ECO:0000313" key="5">
    <source>
        <dbReference type="Proteomes" id="UP000244900"/>
    </source>
</evidence>
<dbReference type="AlphaFoldDB" id="A0A2S1SU79"/>
<evidence type="ECO:0000313" key="4">
    <source>
        <dbReference type="EMBL" id="AWI29954.1"/>
    </source>
</evidence>
<accession>A0A2S1SU79</accession>
<feature type="transmembrane region" description="Helical" evidence="2">
    <location>
        <begin position="384"/>
        <end position="406"/>
    </location>
</feature>
<feature type="region of interest" description="Disordered" evidence="1">
    <location>
        <begin position="414"/>
        <end position="465"/>
    </location>
</feature>
<keyword evidence="5" id="KW-1185">Reference proteome</keyword>
<keyword evidence="2" id="KW-1133">Transmembrane helix</keyword>
<keyword evidence="2" id="KW-0812">Transmembrane</keyword>
<dbReference type="Proteomes" id="UP000244900">
    <property type="component" value="Chromosome"/>
</dbReference>
<feature type="compositionally biased region" description="Low complexity" evidence="1">
    <location>
        <begin position="448"/>
        <end position="459"/>
    </location>
</feature>
<dbReference type="KEGG" id="stir:DDW44_15135"/>
<feature type="region of interest" description="Disordered" evidence="1">
    <location>
        <begin position="178"/>
        <end position="201"/>
    </location>
</feature>
<keyword evidence="2" id="KW-0472">Membrane</keyword>
<evidence type="ECO:0000256" key="1">
    <source>
        <dbReference type="SAM" id="MobiDB-lite"/>
    </source>
</evidence>
<dbReference type="EMBL" id="CP029188">
    <property type="protein sequence ID" value="AWI29954.1"/>
    <property type="molecule type" value="Genomic_DNA"/>
</dbReference>
<dbReference type="OrthoDB" id="4333421at2"/>